<reference evidence="2" key="1">
    <citation type="journal article" date="2018" name="DNA Res.">
        <title>Multiple hybrid de novo genome assembly of finger millet, an orphan allotetraploid crop.</title>
        <authorList>
            <person name="Hatakeyama M."/>
            <person name="Aluri S."/>
            <person name="Balachadran M.T."/>
            <person name="Sivarajan S.R."/>
            <person name="Patrignani A."/>
            <person name="Gruter S."/>
            <person name="Poveda L."/>
            <person name="Shimizu-Inatsugi R."/>
            <person name="Baeten J."/>
            <person name="Francoijs K.J."/>
            <person name="Nataraja K.N."/>
            <person name="Reddy Y.A.N."/>
            <person name="Phadnis S."/>
            <person name="Ravikumar R.L."/>
            <person name="Schlapbach R."/>
            <person name="Sreeman S.M."/>
            <person name="Shimizu K.K."/>
        </authorList>
    </citation>
    <scope>NUCLEOTIDE SEQUENCE</scope>
</reference>
<dbReference type="Pfam" id="PF10367">
    <property type="entry name" value="zf-Vps39_C"/>
    <property type="match status" value="1"/>
</dbReference>
<evidence type="ECO:0000313" key="3">
    <source>
        <dbReference type="Proteomes" id="UP001054889"/>
    </source>
</evidence>
<feature type="domain" description="Vacuolar sorting protein 39/Transforming growth factor beta receptor-associated zinc finger" evidence="1">
    <location>
        <begin position="35"/>
        <end position="70"/>
    </location>
</feature>
<comment type="caution">
    <text evidence="2">The sequence shown here is derived from an EMBL/GenBank/DDBJ whole genome shotgun (WGS) entry which is preliminary data.</text>
</comment>
<organism evidence="2 3">
    <name type="scientific">Eleusine coracana subsp. coracana</name>
    <dbReference type="NCBI Taxonomy" id="191504"/>
    <lineage>
        <taxon>Eukaryota</taxon>
        <taxon>Viridiplantae</taxon>
        <taxon>Streptophyta</taxon>
        <taxon>Embryophyta</taxon>
        <taxon>Tracheophyta</taxon>
        <taxon>Spermatophyta</taxon>
        <taxon>Magnoliopsida</taxon>
        <taxon>Liliopsida</taxon>
        <taxon>Poales</taxon>
        <taxon>Poaceae</taxon>
        <taxon>PACMAD clade</taxon>
        <taxon>Chloridoideae</taxon>
        <taxon>Cynodonteae</taxon>
        <taxon>Eleusininae</taxon>
        <taxon>Eleusine</taxon>
    </lineage>
</organism>
<reference evidence="2" key="2">
    <citation type="submission" date="2021-12" db="EMBL/GenBank/DDBJ databases">
        <title>Resequencing data analysis of finger millet.</title>
        <authorList>
            <person name="Hatakeyama M."/>
            <person name="Aluri S."/>
            <person name="Balachadran M.T."/>
            <person name="Sivarajan S.R."/>
            <person name="Poveda L."/>
            <person name="Shimizu-Inatsugi R."/>
            <person name="Schlapbach R."/>
            <person name="Sreeman S.M."/>
            <person name="Shimizu K.K."/>
        </authorList>
    </citation>
    <scope>NUCLEOTIDE SEQUENCE</scope>
</reference>
<dbReference type="EMBL" id="BQKI01000088">
    <property type="protein sequence ID" value="GJN36406.1"/>
    <property type="molecule type" value="Genomic_DNA"/>
</dbReference>
<dbReference type="InterPro" id="IPR019453">
    <property type="entry name" value="VPS39/TGFA1_Znf"/>
</dbReference>
<dbReference type="PANTHER" id="PTHR12894:SF43">
    <property type="entry name" value="VACUOLAR SORTING PROTEIN 3"/>
    <property type="match status" value="1"/>
</dbReference>
<dbReference type="GO" id="GO:0016020">
    <property type="term" value="C:membrane"/>
    <property type="evidence" value="ECO:0007669"/>
    <property type="project" value="TreeGrafter"/>
</dbReference>
<protein>
    <recommendedName>
        <fullName evidence="1">Vacuolar sorting protein 39/Transforming growth factor beta receptor-associated zinc finger domain-containing protein</fullName>
    </recommendedName>
</protein>
<dbReference type="AlphaFoldDB" id="A0AAV5FQ62"/>
<evidence type="ECO:0000259" key="1">
    <source>
        <dbReference type="Pfam" id="PF10367"/>
    </source>
</evidence>
<name>A0AAV5FQ62_ELECO</name>
<dbReference type="Proteomes" id="UP001054889">
    <property type="component" value="Unassembled WGS sequence"/>
</dbReference>
<sequence length="108" mass="12586">MLRARVHHHRQGQIVHNLSRATNLDARLTRLEERSRHVQLTDESICDSCRARLGTKLFVMYPDDSVVCYRVCLNECYSCYRNQGDSSSGRGRSSRKNVIFKQSWLVSR</sequence>
<evidence type="ECO:0000313" key="2">
    <source>
        <dbReference type="EMBL" id="GJN36406.1"/>
    </source>
</evidence>
<gene>
    <name evidence="2" type="primary">gb25262</name>
    <name evidence="2" type="ORF">PR202_gb25262</name>
</gene>
<proteinExistence type="predicted"/>
<dbReference type="GO" id="GO:0034058">
    <property type="term" value="P:endosomal vesicle fusion"/>
    <property type="evidence" value="ECO:0007669"/>
    <property type="project" value="TreeGrafter"/>
</dbReference>
<keyword evidence="3" id="KW-1185">Reference proteome</keyword>
<dbReference type="GO" id="GO:0005737">
    <property type="term" value="C:cytoplasm"/>
    <property type="evidence" value="ECO:0007669"/>
    <property type="project" value="TreeGrafter"/>
</dbReference>
<dbReference type="InterPro" id="IPR032914">
    <property type="entry name" value="Vam6/VPS39/TRAP1"/>
</dbReference>
<accession>A0AAV5FQ62</accession>
<dbReference type="PANTHER" id="PTHR12894">
    <property type="entry name" value="CNH DOMAIN CONTAINING"/>
    <property type="match status" value="1"/>
</dbReference>
<dbReference type="GO" id="GO:0006914">
    <property type="term" value="P:autophagy"/>
    <property type="evidence" value="ECO:0007669"/>
    <property type="project" value="TreeGrafter"/>
</dbReference>